<protein>
    <submittedName>
        <fullName evidence="2">Uncharacterized protein</fullName>
    </submittedName>
</protein>
<name>A0A1J8PJC5_9AGAM</name>
<feature type="compositionally biased region" description="Basic and acidic residues" evidence="1">
    <location>
        <begin position="398"/>
        <end position="407"/>
    </location>
</feature>
<feature type="region of interest" description="Disordered" evidence="1">
    <location>
        <begin position="555"/>
        <end position="894"/>
    </location>
</feature>
<feature type="compositionally biased region" description="Low complexity" evidence="1">
    <location>
        <begin position="588"/>
        <end position="603"/>
    </location>
</feature>
<dbReference type="OrthoDB" id="3064136at2759"/>
<organism evidence="2 3">
    <name type="scientific">Rhizopogon vesiculosus</name>
    <dbReference type="NCBI Taxonomy" id="180088"/>
    <lineage>
        <taxon>Eukaryota</taxon>
        <taxon>Fungi</taxon>
        <taxon>Dikarya</taxon>
        <taxon>Basidiomycota</taxon>
        <taxon>Agaricomycotina</taxon>
        <taxon>Agaricomycetes</taxon>
        <taxon>Agaricomycetidae</taxon>
        <taxon>Boletales</taxon>
        <taxon>Suillineae</taxon>
        <taxon>Rhizopogonaceae</taxon>
        <taxon>Rhizopogon</taxon>
    </lineage>
</organism>
<feature type="compositionally biased region" description="Low complexity" evidence="1">
    <location>
        <begin position="83"/>
        <end position="104"/>
    </location>
</feature>
<feature type="compositionally biased region" description="Low complexity" evidence="1">
    <location>
        <begin position="273"/>
        <end position="284"/>
    </location>
</feature>
<feature type="compositionally biased region" description="Polar residues" evidence="1">
    <location>
        <begin position="659"/>
        <end position="670"/>
    </location>
</feature>
<feature type="compositionally biased region" description="Polar residues" evidence="1">
    <location>
        <begin position="834"/>
        <end position="851"/>
    </location>
</feature>
<gene>
    <name evidence="2" type="ORF">AZE42_04735</name>
</gene>
<proteinExistence type="predicted"/>
<feature type="compositionally biased region" description="Polar residues" evidence="1">
    <location>
        <begin position="110"/>
        <end position="123"/>
    </location>
</feature>
<dbReference type="EMBL" id="LVVM01006037">
    <property type="protein sequence ID" value="OJA09045.1"/>
    <property type="molecule type" value="Genomic_DNA"/>
</dbReference>
<reference evidence="2 3" key="1">
    <citation type="submission" date="2016-03" db="EMBL/GenBank/DDBJ databases">
        <title>Comparative genomics of the ectomycorrhizal sister species Rhizopogon vinicolor and Rhizopogon vesiculosus (Basidiomycota: Boletales) reveals a divergence of the mating type B locus.</title>
        <authorList>
            <person name="Mujic A.B."/>
            <person name="Kuo A."/>
            <person name="Tritt A."/>
            <person name="Lipzen A."/>
            <person name="Chen C."/>
            <person name="Johnson J."/>
            <person name="Sharma A."/>
            <person name="Barry K."/>
            <person name="Grigoriev I.V."/>
            <person name="Spatafora J.W."/>
        </authorList>
    </citation>
    <scope>NUCLEOTIDE SEQUENCE [LARGE SCALE GENOMIC DNA]</scope>
    <source>
        <strain evidence="2 3">AM-OR11-056</strain>
    </source>
</reference>
<comment type="caution">
    <text evidence="2">The sequence shown here is derived from an EMBL/GenBank/DDBJ whole genome shotgun (WGS) entry which is preliminary data.</text>
</comment>
<feature type="compositionally biased region" description="Low complexity" evidence="1">
    <location>
        <begin position="745"/>
        <end position="770"/>
    </location>
</feature>
<feature type="region of interest" description="Disordered" evidence="1">
    <location>
        <begin position="29"/>
        <end position="333"/>
    </location>
</feature>
<dbReference type="AlphaFoldDB" id="A0A1J8PJC5"/>
<feature type="compositionally biased region" description="Pro residues" evidence="1">
    <location>
        <begin position="32"/>
        <end position="68"/>
    </location>
</feature>
<dbReference type="STRING" id="180088.A0A1J8PJC5"/>
<evidence type="ECO:0000256" key="1">
    <source>
        <dbReference type="SAM" id="MobiDB-lite"/>
    </source>
</evidence>
<feature type="region of interest" description="Disordered" evidence="1">
    <location>
        <begin position="388"/>
        <end position="420"/>
    </location>
</feature>
<sequence length="993" mass="105552">MAATTARLSNDQPPLRVITKHTPVPFLLEAFPVPPSHIPPSPALSPTSINPPPSLPPSSPLPPVPGPSPLSERDTLLLIQTARRSSSIRSVSSSSTDPQSPTTRSRPRNGSISSLHSFQSITPGTLARNPSYDLTNTISEEGPYHVHPPKNESPTLPQPAPLSATLSSGTTLRDIPDALKPSFLVPPPNDSIACIDISDLKSDHEADDPLSSFPCPPSSPKSLPLKTPRKSSRASEFHITFPPTEMGRSVSPDVSAIIHATPRPRSRPRPRPRVSSQSRPRISSLPGQQSRPMANSLKKNRSSGSSKQIERELEVENEDEDGRDSDSSIDLHTPLPHLMLRHGLLSPHSKLLPTSPSDPSRLSIASNFSHTSLQSQFSTFSNLSDASLVTNSSTGSKHPKDSRDTPSRRVRHRDGRLLRGGIGLTTGLGWSDSEDEDAPSPLTRRLSALNLSRRSSATSISTSHSYSSLRSPHPLSRSISHSILREEEGEDDLGVSEFGHVEWSGLSASGSKGLHVSGSRSLPLNGRMSKACVGKDDTDGGVHLEEEFARDGVTPTRFALRDSDGSSSSEVAGTGNGIGSGGRRTHPHTPSSTASTSSLSLPFPATPESPNPLFTVPNPNPTPLSPIPSRATTPSLCNIDKSLPPLPLTPRKYPPSLSRMRTYSSTSSVGSGDLGSKSVVRGGGAGEDIGAGTSTPRPSFGGVPRPLLGGVPRPSLNGTPRPSLGGVPRSIGTPRPSLSTLPVGSISPHPHPSMSNSSLSTPNPSLSSLLAQNGHGHESGHKQISSVPFVLSKSSSGPPSPMPRPLKLLQPGEQLPRPGSVLTYNRNVHDQVKRTQSQSQPPSPVTMTQTLVIPGNAGEKPKPRTGTGMVYRSSSGPAASRMRAPSAVRPSGVGVALQEDSRTIPDDLTVSEQLDDEDNDDHSLGSIASVLAQRSADDEDAAEYESFFDKIPFNNLFTSQMHSWGSIDDELDFYELVDMGMQKVKTTIKYSMT</sequence>
<accession>A0A1J8PJC5</accession>
<evidence type="ECO:0000313" key="3">
    <source>
        <dbReference type="Proteomes" id="UP000183567"/>
    </source>
</evidence>
<evidence type="ECO:0000313" key="2">
    <source>
        <dbReference type="EMBL" id="OJA09045.1"/>
    </source>
</evidence>
<feature type="compositionally biased region" description="Basic residues" evidence="1">
    <location>
        <begin position="262"/>
        <end position="272"/>
    </location>
</feature>
<feature type="compositionally biased region" description="Low complexity" evidence="1">
    <location>
        <begin position="785"/>
        <end position="797"/>
    </location>
</feature>
<dbReference type="Proteomes" id="UP000183567">
    <property type="component" value="Unassembled WGS sequence"/>
</dbReference>
<keyword evidence="3" id="KW-1185">Reference proteome</keyword>
<feature type="compositionally biased region" description="Low complexity" evidence="1">
    <location>
        <begin position="701"/>
        <end position="714"/>
    </location>
</feature>